<sequence length="214" mass="25661">YLIGLSIRGILKSPINKDFSTVKKCFCALFTDLFAIDCIEFYFDFMRSHLILSNITNPKYKTTRYSNNYNKEGKSVIIAYDRIERLKYVNQMNYDEISSIVYPMRFEFKLNRTNCEYLHPTNIFGNYNVIFNNYLIFLAKRWRMYNQQVASIPLLNNLYYAEKFKTIMQYSQWQFPYSMMNLEKTPPCPIPNKSVKLKDVDRNWAVQFSITDWV</sequence>
<name>A0A5J4PV78_9ZZZZ</name>
<dbReference type="EMBL" id="SNRY01006016">
    <property type="protein sequence ID" value="KAA6313546.1"/>
    <property type="molecule type" value="Genomic_DNA"/>
</dbReference>
<proteinExistence type="predicted"/>
<organism evidence="1">
    <name type="scientific">termite gut metagenome</name>
    <dbReference type="NCBI Taxonomy" id="433724"/>
    <lineage>
        <taxon>unclassified sequences</taxon>
        <taxon>metagenomes</taxon>
        <taxon>organismal metagenomes</taxon>
    </lineage>
</organism>
<evidence type="ECO:0000313" key="1">
    <source>
        <dbReference type="EMBL" id="KAA6313546.1"/>
    </source>
</evidence>
<reference evidence="1" key="1">
    <citation type="submission" date="2019-03" db="EMBL/GenBank/DDBJ databases">
        <title>Single cell metagenomics reveals metabolic interactions within the superorganism composed of flagellate Streblomastix strix and complex community of Bacteroidetes bacteria on its surface.</title>
        <authorList>
            <person name="Treitli S.C."/>
            <person name="Kolisko M."/>
            <person name="Husnik F."/>
            <person name="Keeling P."/>
            <person name="Hampl V."/>
        </authorList>
    </citation>
    <scope>NUCLEOTIDE SEQUENCE</scope>
    <source>
        <strain evidence="1">STM</strain>
    </source>
</reference>
<feature type="non-terminal residue" evidence="1">
    <location>
        <position position="1"/>
    </location>
</feature>
<accession>A0A5J4PV78</accession>
<dbReference type="AlphaFoldDB" id="A0A5J4PV78"/>
<comment type="caution">
    <text evidence="1">The sequence shown here is derived from an EMBL/GenBank/DDBJ whole genome shotgun (WGS) entry which is preliminary data.</text>
</comment>
<gene>
    <name evidence="1" type="ORF">EZS27_035699</name>
</gene>
<protein>
    <submittedName>
        <fullName evidence="1">Uncharacterized protein</fullName>
    </submittedName>
</protein>